<dbReference type="InterPro" id="IPR033880">
    <property type="entry name" value="SPFH_YdjI"/>
</dbReference>
<comment type="caution">
    <text evidence="3">The sequence shown here is derived from an EMBL/GenBank/DDBJ whole genome shotgun (WGS) entry which is preliminary data.</text>
</comment>
<evidence type="ECO:0000259" key="1">
    <source>
        <dbReference type="Pfam" id="PF12773"/>
    </source>
</evidence>
<dbReference type="InterPro" id="IPR025874">
    <property type="entry name" value="DZR"/>
</dbReference>
<dbReference type="PANTHER" id="PTHR37826:SF2">
    <property type="entry name" value="ZINC-RIBBON DOMAIN-CONTAINING PROTEIN"/>
    <property type="match status" value="1"/>
</dbReference>
<reference evidence="3" key="1">
    <citation type="submission" date="2021-04" db="EMBL/GenBank/DDBJ databases">
        <title>Draft genome sequence of Xylanibacillus composti strain K13.</title>
        <authorList>
            <person name="Uke A."/>
            <person name="Chhe C."/>
            <person name="Baramee S."/>
            <person name="Kosugi A."/>
        </authorList>
    </citation>
    <scope>NUCLEOTIDE SEQUENCE</scope>
    <source>
        <strain evidence="3">K13</strain>
    </source>
</reference>
<dbReference type="RefSeq" id="WP_213413170.1">
    <property type="nucleotide sequence ID" value="NZ_BOVK01000046.1"/>
</dbReference>
<feature type="domain" description="SPFH" evidence="2">
    <location>
        <begin position="19"/>
        <end position="229"/>
    </location>
</feature>
<feature type="domain" description="DZANK-type" evidence="1">
    <location>
        <begin position="328"/>
        <end position="372"/>
    </location>
</feature>
<dbReference type="Pfam" id="PF13421">
    <property type="entry name" value="Band_7_1"/>
    <property type="match status" value="1"/>
</dbReference>
<dbReference type="InterPro" id="IPR036013">
    <property type="entry name" value="Band_7/SPFH_dom_sf"/>
</dbReference>
<gene>
    <name evidence="3" type="ORF">XYCOK13_31800</name>
</gene>
<dbReference type="SUPFAM" id="SSF117892">
    <property type="entry name" value="Band 7/SPFH domain"/>
    <property type="match status" value="1"/>
</dbReference>
<dbReference type="EMBL" id="BOVK01000046">
    <property type="protein sequence ID" value="GIQ70356.1"/>
    <property type="molecule type" value="Genomic_DNA"/>
</dbReference>
<organism evidence="3 4">
    <name type="scientific">Xylanibacillus composti</name>
    <dbReference type="NCBI Taxonomy" id="1572762"/>
    <lineage>
        <taxon>Bacteria</taxon>
        <taxon>Bacillati</taxon>
        <taxon>Bacillota</taxon>
        <taxon>Bacilli</taxon>
        <taxon>Bacillales</taxon>
        <taxon>Paenibacillaceae</taxon>
        <taxon>Xylanibacillus</taxon>
    </lineage>
</organism>
<evidence type="ECO:0000313" key="3">
    <source>
        <dbReference type="EMBL" id="GIQ70356.1"/>
    </source>
</evidence>
<protein>
    <recommendedName>
        <fullName evidence="5">Membrane protease subunit (Stomatin/prohibitin family)</fullName>
    </recommendedName>
</protein>
<evidence type="ECO:0000259" key="2">
    <source>
        <dbReference type="Pfam" id="PF13421"/>
    </source>
</evidence>
<dbReference type="Pfam" id="PF12773">
    <property type="entry name" value="DZR"/>
    <property type="match status" value="1"/>
</dbReference>
<dbReference type="CDD" id="cd03408">
    <property type="entry name" value="SPFH_like_u1"/>
    <property type="match status" value="1"/>
</dbReference>
<dbReference type="AlphaFoldDB" id="A0A8J4M497"/>
<dbReference type="Proteomes" id="UP000677918">
    <property type="component" value="Unassembled WGS sequence"/>
</dbReference>
<evidence type="ECO:0008006" key="5">
    <source>
        <dbReference type="Google" id="ProtNLM"/>
    </source>
</evidence>
<accession>A0A8J4M497</accession>
<name>A0A8J4M497_9BACL</name>
<evidence type="ECO:0000313" key="4">
    <source>
        <dbReference type="Proteomes" id="UP000677918"/>
    </source>
</evidence>
<dbReference type="PANTHER" id="PTHR37826">
    <property type="entry name" value="FLOTILLIN BAND_7_5 DOMAIN PROTEIN"/>
    <property type="match status" value="1"/>
</dbReference>
<sequence>MAIIDVIKFDGIANRDWLVYRYPGDNFANGTQLIVGEGQVAIFVKGGQAVDYYTAGTYTLKTENVPFLRSLINLPFGGKTPFTAEVFFINKAAKLDLLWGTSDPVSLIDPKYGVRLRVRAFGQLGLRIEDFRVFLTELIGAVGQNRIVKYDTVIGYFRGEIVTTMKSVIADVIINKKISVLEIAPHLDELSDLSRDTLMEEFERFGVKIVNFHLKSINFPDEDFDMINKLLGEKAAFDIFGDQRYNVKRTFDVMETAAGNEGQGSLAAAGLGLGLGAGAGATISSRVHDAVNASASTSACTKCGQANPPGTRFCTNCGEKQETAQISCYSCNASIAEGVRFCPECGASMEEKRCPGCGGSHRPGTKFCPECGTRMEE</sequence>
<keyword evidence="4" id="KW-1185">Reference proteome</keyword>
<proteinExistence type="predicted"/>